<dbReference type="OMA" id="EWAVVHG"/>
<dbReference type="PROSITE" id="PS00856">
    <property type="entry name" value="GUANYLATE_KINASE_1"/>
    <property type="match status" value="1"/>
</dbReference>
<dbReference type="Gene3D" id="3.30.63.10">
    <property type="entry name" value="Guanylate Kinase phosphate binding domain"/>
    <property type="match status" value="1"/>
</dbReference>
<reference evidence="14" key="1">
    <citation type="submission" date="2017-04" db="EMBL/GenBank/DDBJ databases">
        <authorList>
            <person name="Bumgarner R.E."/>
            <person name="Fredricks D.N."/>
            <person name="Srinivasan S."/>
        </authorList>
    </citation>
    <scope>NUCLEOTIDE SEQUENCE [LARGE SCALE GENOMIC DNA]</scope>
    <source>
        <strain evidence="14">KA00405</strain>
    </source>
</reference>
<dbReference type="Pfam" id="PF00625">
    <property type="entry name" value="Guanylate_kin"/>
    <property type="match status" value="1"/>
</dbReference>
<comment type="similarity">
    <text evidence="2 11">Belongs to the guanylate kinase family.</text>
</comment>
<protein>
    <recommendedName>
        <fullName evidence="4 11">Guanylate kinase</fullName>
        <ecNumber evidence="3 11">2.7.4.8</ecNumber>
    </recommendedName>
    <alternativeName>
        <fullName evidence="9 11">GMP kinase</fullName>
    </alternativeName>
</protein>
<keyword evidence="11" id="KW-0963">Cytoplasm</keyword>
<evidence type="ECO:0000256" key="7">
    <source>
        <dbReference type="ARBA" id="ARBA00022777"/>
    </source>
</evidence>
<evidence type="ECO:0000256" key="9">
    <source>
        <dbReference type="ARBA" id="ARBA00030128"/>
    </source>
</evidence>
<evidence type="ECO:0000256" key="3">
    <source>
        <dbReference type="ARBA" id="ARBA00012961"/>
    </source>
</evidence>
<name>A0A2J8B0G2_9FIRM</name>
<comment type="subcellular location">
    <subcellularLocation>
        <location evidence="11">Cytoplasm</location>
    </subcellularLocation>
</comment>
<dbReference type="FunFam" id="3.30.63.10:FF:000002">
    <property type="entry name" value="Guanylate kinase 1"/>
    <property type="match status" value="1"/>
</dbReference>
<dbReference type="CDD" id="cd00071">
    <property type="entry name" value="GMPK"/>
    <property type="match status" value="1"/>
</dbReference>
<dbReference type="HAMAP" id="MF_00328">
    <property type="entry name" value="Guanylate_kinase"/>
    <property type="match status" value="1"/>
</dbReference>
<keyword evidence="5 11" id="KW-0808">Transferase</keyword>
<dbReference type="GO" id="GO:0005524">
    <property type="term" value="F:ATP binding"/>
    <property type="evidence" value="ECO:0007669"/>
    <property type="project" value="UniProtKB-UniRule"/>
</dbReference>
<feature type="binding site" evidence="11">
    <location>
        <begin position="16"/>
        <end position="23"/>
    </location>
    <ligand>
        <name>ATP</name>
        <dbReference type="ChEBI" id="CHEBI:30616"/>
    </ligand>
</feature>
<gene>
    <name evidence="11" type="primary">gmk</name>
    <name evidence="13" type="ORF">B7R76_05290</name>
</gene>
<keyword evidence="8 11" id="KW-0067">ATP-binding</keyword>
<evidence type="ECO:0000256" key="6">
    <source>
        <dbReference type="ARBA" id="ARBA00022741"/>
    </source>
</evidence>
<dbReference type="PANTHER" id="PTHR23117:SF13">
    <property type="entry name" value="GUANYLATE KINASE"/>
    <property type="match status" value="1"/>
</dbReference>
<dbReference type="InterPro" id="IPR020590">
    <property type="entry name" value="Guanylate_kinase_CS"/>
</dbReference>
<dbReference type="Proteomes" id="UP000236394">
    <property type="component" value="Unassembled WGS sequence"/>
</dbReference>
<accession>A0A2J8B0G2</accession>
<organism evidence="13 14">
    <name type="scientific">Mageeibacillus indolicus</name>
    <dbReference type="NCBI Taxonomy" id="884684"/>
    <lineage>
        <taxon>Bacteria</taxon>
        <taxon>Bacillati</taxon>
        <taxon>Bacillota</taxon>
        <taxon>Clostridia</taxon>
        <taxon>Eubacteriales</taxon>
        <taxon>Oscillospiraceae</taxon>
        <taxon>Mageeibacillus</taxon>
    </lineage>
</organism>
<sequence>MELELKQQGLLICVSGPSGVGKGTVIAAAKELCRNLVHSVSVTTRAPRLGEIEGVSYYFRSKTNFEQMLADGEILEHDCYCEHYYGTPLRPIEEKMRAGIDVIMDVTVPGSLTTIRNYPDAISIFLLPPSLTELRRRLVGRATESPEVVEKRMAKSTDEIAEAGKFKYILVNHEVRTTAQLILNIIEAEKHRTERQKGIEEIILNR</sequence>
<dbReference type="InterPro" id="IPR017665">
    <property type="entry name" value="Guanylate_kinase"/>
</dbReference>
<evidence type="ECO:0000256" key="11">
    <source>
        <dbReference type="HAMAP-Rule" id="MF_00328"/>
    </source>
</evidence>
<evidence type="ECO:0000256" key="10">
    <source>
        <dbReference type="ARBA" id="ARBA00048594"/>
    </source>
</evidence>
<keyword evidence="6 11" id="KW-0547">Nucleotide-binding</keyword>
<dbReference type="GO" id="GO:0005829">
    <property type="term" value="C:cytosol"/>
    <property type="evidence" value="ECO:0007669"/>
    <property type="project" value="TreeGrafter"/>
</dbReference>
<evidence type="ECO:0000256" key="5">
    <source>
        <dbReference type="ARBA" id="ARBA00022679"/>
    </source>
</evidence>
<dbReference type="EMBL" id="NBZD01000003">
    <property type="protein sequence ID" value="PNH18261.1"/>
    <property type="molecule type" value="Genomic_DNA"/>
</dbReference>
<evidence type="ECO:0000259" key="12">
    <source>
        <dbReference type="PROSITE" id="PS50052"/>
    </source>
</evidence>
<feature type="domain" description="Guanylate kinase-like" evidence="12">
    <location>
        <begin position="9"/>
        <end position="187"/>
    </location>
</feature>
<dbReference type="SMART" id="SM00072">
    <property type="entry name" value="GuKc"/>
    <property type="match status" value="1"/>
</dbReference>
<keyword evidence="7 11" id="KW-0418">Kinase</keyword>
<evidence type="ECO:0000313" key="13">
    <source>
        <dbReference type="EMBL" id="PNH18261.1"/>
    </source>
</evidence>
<dbReference type="RefSeq" id="WP_012992882.1">
    <property type="nucleotide sequence ID" value="NZ_NBZD01000003.1"/>
</dbReference>
<dbReference type="InterPro" id="IPR008144">
    <property type="entry name" value="Guanylate_kin-like_dom"/>
</dbReference>
<dbReference type="EC" id="2.7.4.8" evidence="3 11"/>
<proteinExistence type="inferred from homology"/>
<dbReference type="GO" id="GO:0004385">
    <property type="term" value="F:GMP kinase activity"/>
    <property type="evidence" value="ECO:0007669"/>
    <property type="project" value="UniProtKB-UniRule"/>
</dbReference>
<dbReference type="SUPFAM" id="SSF52540">
    <property type="entry name" value="P-loop containing nucleoside triphosphate hydrolases"/>
    <property type="match status" value="1"/>
</dbReference>
<comment type="caution">
    <text evidence="13">The sequence shown here is derived from an EMBL/GenBank/DDBJ whole genome shotgun (WGS) entry which is preliminary data.</text>
</comment>
<dbReference type="PROSITE" id="PS50052">
    <property type="entry name" value="GUANYLATE_KINASE_2"/>
    <property type="match status" value="1"/>
</dbReference>
<dbReference type="Gene3D" id="3.40.50.300">
    <property type="entry name" value="P-loop containing nucleotide triphosphate hydrolases"/>
    <property type="match status" value="1"/>
</dbReference>
<evidence type="ECO:0000256" key="4">
    <source>
        <dbReference type="ARBA" id="ARBA00016296"/>
    </source>
</evidence>
<dbReference type="InterPro" id="IPR008145">
    <property type="entry name" value="GK/Ca_channel_bsu"/>
</dbReference>
<evidence type="ECO:0000256" key="1">
    <source>
        <dbReference type="ARBA" id="ARBA00003531"/>
    </source>
</evidence>
<dbReference type="NCBIfam" id="TIGR03263">
    <property type="entry name" value="guanyl_kin"/>
    <property type="match status" value="1"/>
</dbReference>
<dbReference type="InterPro" id="IPR027417">
    <property type="entry name" value="P-loop_NTPase"/>
</dbReference>
<evidence type="ECO:0000256" key="2">
    <source>
        <dbReference type="ARBA" id="ARBA00005790"/>
    </source>
</evidence>
<evidence type="ECO:0000256" key="8">
    <source>
        <dbReference type="ARBA" id="ARBA00022840"/>
    </source>
</evidence>
<dbReference type="AlphaFoldDB" id="A0A2J8B0G2"/>
<comment type="catalytic activity">
    <reaction evidence="10 11">
        <text>GMP + ATP = GDP + ADP</text>
        <dbReference type="Rhea" id="RHEA:20780"/>
        <dbReference type="ChEBI" id="CHEBI:30616"/>
        <dbReference type="ChEBI" id="CHEBI:58115"/>
        <dbReference type="ChEBI" id="CHEBI:58189"/>
        <dbReference type="ChEBI" id="CHEBI:456216"/>
        <dbReference type="EC" id="2.7.4.8"/>
    </reaction>
</comment>
<evidence type="ECO:0000313" key="14">
    <source>
        <dbReference type="Proteomes" id="UP000236394"/>
    </source>
</evidence>
<comment type="function">
    <text evidence="1 11">Essential for recycling GMP and indirectly, cGMP.</text>
</comment>
<dbReference type="PANTHER" id="PTHR23117">
    <property type="entry name" value="GUANYLATE KINASE-RELATED"/>
    <property type="match status" value="1"/>
</dbReference>